<evidence type="ECO:0000313" key="4">
    <source>
        <dbReference type="Proteomes" id="UP000054350"/>
    </source>
</evidence>
<keyword evidence="2" id="KW-0472">Membrane</keyword>
<dbReference type="InterPro" id="IPR046368">
    <property type="entry name" value="Tag1"/>
</dbReference>
<reference evidence="3 4" key="1">
    <citation type="submission" date="2009-11" db="EMBL/GenBank/DDBJ databases">
        <title>Annotation of Allomyces macrogynus ATCC 38327.</title>
        <authorList>
            <consortium name="The Broad Institute Genome Sequencing Platform"/>
            <person name="Russ C."/>
            <person name="Cuomo C."/>
            <person name="Burger G."/>
            <person name="Gray M.W."/>
            <person name="Holland P.W.H."/>
            <person name="King N."/>
            <person name="Lang F.B.F."/>
            <person name="Roger A.J."/>
            <person name="Ruiz-Trillo I."/>
            <person name="Young S.K."/>
            <person name="Zeng Q."/>
            <person name="Gargeya S."/>
            <person name="Fitzgerald M."/>
            <person name="Haas B."/>
            <person name="Abouelleil A."/>
            <person name="Alvarado L."/>
            <person name="Arachchi H.M."/>
            <person name="Berlin A."/>
            <person name="Chapman S.B."/>
            <person name="Gearin G."/>
            <person name="Goldberg J."/>
            <person name="Griggs A."/>
            <person name="Gujja S."/>
            <person name="Hansen M."/>
            <person name="Heiman D."/>
            <person name="Howarth C."/>
            <person name="Larimer J."/>
            <person name="Lui A."/>
            <person name="MacDonald P.J.P."/>
            <person name="McCowen C."/>
            <person name="Montmayeur A."/>
            <person name="Murphy C."/>
            <person name="Neiman D."/>
            <person name="Pearson M."/>
            <person name="Priest M."/>
            <person name="Roberts A."/>
            <person name="Saif S."/>
            <person name="Shea T."/>
            <person name="Sisk P."/>
            <person name="Stolte C."/>
            <person name="Sykes S."/>
            <person name="Wortman J."/>
            <person name="Nusbaum C."/>
            <person name="Birren B."/>
        </authorList>
    </citation>
    <scope>NUCLEOTIDE SEQUENCE [LARGE SCALE GENOMIC DNA]</scope>
    <source>
        <strain evidence="3 4">ATCC 38327</strain>
    </source>
</reference>
<reference evidence="4" key="2">
    <citation type="submission" date="2009-11" db="EMBL/GenBank/DDBJ databases">
        <title>The Genome Sequence of Allomyces macrogynus strain ATCC 38327.</title>
        <authorList>
            <consortium name="The Broad Institute Genome Sequencing Platform"/>
            <person name="Russ C."/>
            <person name="Cuomo C."/>
            <person name="Shea T."/>
            <person name="Young S.K."/>
            <person name="Zeng Q."/>
            <person name="Koehrsen M."/>
            <person name="Haas B."/>
            <person name="Borodovsky M."/>
            <person name="Guigo R."/>
            <person name="Alvarado L."/>
            <person name="Berlin A."/>
            <person name="Borenstein D."/>
            <person name="Chen Z."/>
            <person name="Engels R."/>
            <person name="Freedman E."/>
            <person name="Gellesch M."/>
            <person name="Goldberg J."/>
            <person name="Griggs A."/>
            <person name="Gujja S."/>
            <person name="Heiman D."/>
            <person name="Hepburn T."/>
            <person name="Howarth C."/>
            <person name="Jen D."/>
            <person name="Larson L."/>
            <person name="Lewis B."/>
            <person name="Mehta T."/>
            <person name="Park D."/>
            <person name="Pearson M."/>
            <person name="Roberts A."/>
            <person name="Saif S."/>
            <person name="Shenoy N."/>
            <person name="Sisk P."/>
            <person name="Stolte C."/>
            <person name="Sykes S."/>
            <person name="Walk T."/>
            <person name="White J."/>
            <person name="Yandava C."/>
            <person name="Burger G."/>
            <person name="Gray M.W."/>
            <person name="Holland P.W.H."/>
            <person name="King N."/>
            <person name="Lang F.B.F."/>
            <person name="Roger A.J."/>
            <person name="Ruiz-Trillo I."/>
            <person name="Lander E."/>
            <person name="Nusbaum C."/>
        </authorList>
    </citation>
    <scope>NUCLEOTIDE SEQUENCE [LARGE SCALE GENOMIC DNA]</scope>
    <source>
        <strain evidence="4">ATCC 38327</strain>
    </source>
</reference>
<dbReference type="EMBL" id="GG745342">
    <property type="protein sequence ID" value="KNE63554.1"/>
    <property type="molecule type" value="Genomic_DNA"/>
</dbReference>
<accession>A0A0L0SMF2</accession>
<dbReference type="EMBL" id="GG745342">
    <property type="protein sequence ID" value="KNE63555.1"/>
    <property type="molecule type" value="Genomic_DNA"/>
</dbReference>
<name>A0A0L0SMF2_ALLM3</name>
<evidence type="ECO:0000256" key="1">
    <source>
        <dbReference type="SAM" id="MobiDB-lite"/>
    </source>
</evidence>
<organism evidence="3 4">
    <name type="scientific">Allomyces macrogynus (strain ATCC 38327)</name>
    <name type="common">Allomyces javanicus var. macrogynus</name>
    <dbReference type="NCBI Taxonomy" id="578462"/>
    <lineage>
        <taxon>Eukaryota</taxon>
        <taxon>Fungi</taxon>
        <taxon>Fungi incertae sedis</taxon>
        <taxon>Blastocladiomycota</taxon>
        <taxon>Blastocladiomycetes</taxon>
        <taxon>Blastocladiales</taxon>
        <taxon>Blastocladiaceae</taxon>
        <taxon>Allomyces</taxon>
    </lineage>
</organism>
<feature type="compositionally biased region" description="Low complexity" evidence="1">
    <location>
        <begin position="23"/>
        <end position="50"/>
    </location>
</feature>
<proteinExistence type="predicted"/>
<keyword evidence="4" id="KW-1185">Reference proteome</keyword>
<keyword evidence="2" id="KW-0812">Transmembrane</keyword>
<feature type="region of interest" description="Disordered" evidence="1">
    <location>
        <begin position="16"/>
        <end position="68"/>
    </location>
</feature>
<protein>
    <submittedName>
        <fullName evidence="3">Uncharacterized protein</fullName>
    </submittedName>
</protein>
<dbReference type="GO" id="GO:0000329">
    <property type="term" value="C:fungal-type vacuole membrane"/>
    <property type="evidence" value="ECO:0007669"/>
    <property type="project" value="InterPro"/>
</dbReference>
<gene>
    <name evidence="3" type="ORF">AMAG_08664</name>
</gene>
<feature type="transmembrane region" description="Helical" evidence="2">
    <location>
        <begin position="91"/>
        <end position="120"/>
    </location>
</feature>
<dbReference type="OrthoDB" id="5540378at2759"/>
<dbReference type="STRING" id="578462.A0A0L0SMF2"/>
<dbReference type="Proteomes" id="UP000054350">
    <property type="component" value="Unassembled WGS sequence"/>
</dbReference>
<dbReference type="PANTHER" id="PTHR35895">
    <property type="entry name" value="CHROMOSOME 16, WHOLE GENOME SHOTGUN SEQUENCE"/>
    <property type="match status" value="1"/>
</dbReference>
<dbReference type="eggNOG" id="ENOG502QSCY">
    <property type="taxonomic scope" value="Eukaryota"/>
</dbReference>
<dbReference type="VEuPathDB" id="FungiDB:AMAG_08664"/>
<dbReference type="PANTHER" id="PTHR35895:SF1">
    <property type="entry name" value="LIPID-BINDING SERUM GLYCOPROTEIN C-TERMINAL DOMAIN-CONTAINING PROTEIN"/>
    <property type="match status" value="1"/>
</dbReference>
<keyword evidence="2" id="KW-1133">Transmembrane helix</keyword>
<evidence type="ECO:0000256" key="2">
    <source>
        <dbReference type="SAM" id="Phobius"/>
    </source>
</evidence>
<sequence length="3251" mass="346552">MVGIIEVVKAWYRPTTSRRPLFDPGSPGDDAPSPAPDAAAVPAKPAAPAPARDPDATDATPETEQDAAAAKKAVMLPPRYYCNGRLTKRQFICLHVVLAMFVLTIILVPLMYFVVVPAIIRAKVKSMPLSSMNISAFEIKEFDSDGFKFQFAASLPEQFPIAVWSKVTPRQVQVQTDPKKWNDDSQIMAMYMPPLEFNLKSPQVAFDGSFRVPHVDNMKKLVTEFSSEEGLSARAFHTRMRVDIAVFGITFYKSFEVEKDLEVPNVKANLLQLWSVIPDWVKSPEERHRTTKLTEAQSLGSVSYTFLPQFPPVVLKSIAVNNTDKGPVVTAEMSITNPTVATMTLPPTMFDFNLEGEILARLKIEGVSLKRGQSDMTLRAVMEIDPQAKSRAPRALSRMAAKILGGGVISVEGSDEKIDANAPILAAIQGPVVIDGASFAEKVTPPLVLRLPIQEMCNYLGVAKVKDLFTPNGVQMLLKRSQFNLTVTSTEMIMPFEISMPSFLPLPTQNLEIPFSFSVTAARGGQSIMGIGVHDVSLFLERNRLGLRSKVVITPTNTDGAAKALKEFTDAVLFDVKASTIDVKDISLTINNSTLPWSKALLDGLVVTVPVPGIDIAPVFDAFTNRGTMLPVRLRSLLLHQLDAAPGFHTKSSFDVIFPDPDAAPDAPFAIPKINMDIGFASLGVAIDDADMAGIKLPSGAKMLAGKADDVVADATLAAGKDAVAALTPKLQGIADAFLNGQTLPSKVVLGSVRFGPSEQAAFKTFSLVRIPVTLAKVQPIIMNLGKTLIDEVTSKKTPLVKVKSVDVAVDVTTQIKAAMAFTNPWPLDVAIGKTSLSIGLDGNMFAAVMVGAIAIKPDGNQLDMSVSVQFNNNDAAQDPLKEALEQAWKMVLFGSEFTSTRALSIRDLIIDSPAGNLQGRIDQFSMLKVGLPLNQLVGLMPTVMPLVDLSAVLPTSITGLLEQAKPTFLGADLATKEGQTLQLTPSVGLNNPLAVSMSLKWASVDILLQGAYFCTAQIGNLTLVPGKNNLEPVLTLKFAGSNPEAATAVAQIAMDLMAEWRIKTPIDVTNAQVGSAADKAVTLFRKAQLTLPLAGFDLQPYVKPILDDILASIPTLDSILSGTSSLNPKFSSLSLKTQPGASLEAGVAMDLTNPLPFSASIGYLALEASLDGVPLGHITVAPFNIGRGRTTLKTTVWINTRSGAGPKVNDFVQAFLSGAELKFRVGVSAPVLGASDKDVITAFSKVNAEVSLNQILRGTHKPIDLVSEVTSRINGALDSMFAGGQGGNGTAAISIPLLPGMAMVVDGIGITAQPGKQMRVDATLKLAAEFNIDIQIGYLAMGTFLNNVPLISATLPDGFKIKQNADIKQAVWLAFNDSEDIQNQAAELVKHLFDDNVPGTVAVGEIVVGNSRGDTIDVLSALRVELPIGPIMKPVMAKVRPMIDEVTKVIGSKDLVAVKDKALTISLTKSIYFAVRDISVATAPHKTLAIGIKTDVHTPLPLSINVPYIAAGVTLNSRSMGHFALNNLVLVNGQASGLELAAMLTLDGSLDAANDISNVIQAVMRGDSLKGTSIGLQSPVFGVSASDGIRTFAKVQVGIDASLLDGIVSNVRGMVGDIVSRMSGVLDSVLDGQGGGNATAITVPLLPGISAVIGGVAISAQPAKQMKVEASFTLAIEFNLDVQIGYLAMSTFLNNVPFVAATLPDGIKIKSNVDSKQAVALVFNDADDIQNQVAELAKHLFDDNVPGTVAVGQIAVGASRDDTIDLLSKVRVEVPLYTLVKPIMGKIGPMIGEAMKQLGSKDLLAIKDNVITISLTKSIAVVVRDISASTAPNKALAVGIKTDIKTPFPLTINVPYVAAGVTLYGRSLATFAVSNIALSNGQASGLALTATMTLDGSSEVANDVAKLVDAVLQGISIKGTQVGIQSAVFGVSSSDTINTFGKARFELDAGLFDLLIGNLRGAVLGMAGKIELKITNNGDKGMTIALSDKIRVDLASLNIASKPRGLLIDVDAALTLPFSINLNLNYVGATMYLNGAPIVSLETSVVLNGSSLKKMQISLGFPSDIDAGATQIANLVNAVLALQKPLPGDFAVSQATIGMSPSDKMDVFRAVTVKLPVQTVLGPVMDLLPKTIDPVDMAEKLGVQLGAMDVKALPDLKMAVGTQVAFNNPFPVSVSMGYATVSIGADATEFVAVAVNKLQLSANGKNKLVVDLQLTFSNSVDAQEKLAQLVRDPKSITISHIAFGNAPDDVIGIMSKTNVNVPLGMFTNGKTLDFALKQLGLKREDLAIDALIKRGALQTMDIDIGAAISVKGQISLALPVAINVDMPVAGLVAYIEGAALTGVNVRHVLVQSRDNKVTVSFDAKLDMAATEPAQVKVADLVNRFLSDNKNLTLTAGVGTVVFGASTQPMDVILTAARVRYDVDVTQAVAYFRGMLPDKLDIVDIAKSLGVQVGRIGAKAQPGAKMIVDTAVSLNNSLPFNVTLGYAALTMAVGQSDLVTIDVGQVALRKLGQNTLSLNLAASFVNSDDAQRELAAFIQKPTSIGVTGVRFGASPDESIRLLSKARINVPTSLVINKKVFGYLLDQVGLKESDLTIDALAKRLDIGQLDVHVAKEMTVKLQAAIALPVNLDVSIPYAGVVAYLGDATLARVVVQDVGLTSRDGKIQVACKVTMQLDQSDHTQVAVGDLVNKVVANANVTVVAAVDGVQFGVSAQDAVLTASKVHVGVDATVLYDKAKGIVMDYVNHVLDWLVIERVDVFVLDGARMGAKAAVDLSKLPFINRVSLKLEWASIDVFVNNFYTVTPHVTSLTLDKGKLQASAEMVFSKDPKTMQELGAVCSQIGPMLFNLKVADRPLQVGVRGVHFGSDKDNLVEILAKVNVNVDAAPYIPKIQGWYDKNLPFGWDKLEATLVKEGIAVKVRITNHLPIPLFMSVPAVLGQVFYENMGHVLVNAWVTNVDVHPGMVSFDMLIDPVFPDVMEGLNDAVPRLLSFKNFAEKARIGGFVIYTVPDAHAAKPEQTFDVFAGTRMAVPELKFWSPLTIRPILINPFTEGLGINLEVGWTNNGPLQINIGNVDFGLVNRERNSQIGHVMVNNFVLKPNTMDGGKNLALAKARLTLNILDIPGLLIDLVAHIERFGYHSDIRWDPKVELAWLNRIVERLPAPILARIWEVLFGIIRNSSIKLFKTEGHDLALQSANHTTALSRRWLGKRAADQLQAKMEISKWGELDPIISPELSKFVIIDWSALKVEEE</sequence>
<evidence type="ECO:0000313" key="3">
    <source>
        <dbReference type="EMBL" id="KNE63554.1"/>
    </source>
</evidence>